<accession>A0ABU7SKV7</accession>
<dbReference type="SUPFAM" id="SSF55961">
    <property type="entry name" value="Bet v1-like"/>
    <property type="match status" value="1"/>
</dbReference>
<dbReference type="EMBL" id="JAZGQL010000025">
    <property type="protein sequence ID" value="MEE6310334.1"/>
    <property type="molecule type" value="Genomic_DNA"/>
</dbReference>
<sequence length="208" mass="22316">MVGRVGGWLAVTVAAGVGVGLLARRRRESLPARQDDGYRTVRAVTVDRSAESIVEFCGQSGQLSVMLDRPVEVRAGDGGRRHIVPGGPGTAERAVEVRADSATGPFHWHVEDGPTPHEGRLELVSAPGARGTEVRVELRYPESRVGHQAAVFRGRDLDQVLRTVLRRAKSLIEAGEVVSTMSEPSGRAGITERTTRVVREKLSAGGRA</sequence>
<dbReference type="EMBL" id="JAZGQL010000034">
    <property type="protein sequence ID" value="MEE6311497.1"/>
    <property type="molecule type" value="Genomic_DNA"/>
</dbReference>
<evidence type="ECO:0000313" key="3">
    <source>
        <dbReference type="EMBL" id="MEE6311497.1"/>
    </source>
</evidence>
<gene>
    <name evidence="2" type="ORF">V1634_26195</name>
    <name evidence="3" type="ORF">V1634_32210</name>
</gene>
<proteinExistence type="predicted"/>
<evidence type="ECO:0000256" key="1">
    <source>
        <dbReference type="SAM" id="Phobius"/>
    </source>
</evidence>
<comment type="caution">
    <text evidence="2">The sequence shown here is derived from an EMBL/GenBank/DDBJ whole genome shotgun (WGS) entry which is preliminary data.</text>
</comment>
<protein>
    <submittedName>
        <fullName evidence="2">Cyclase</fullName>
    </submittedName>
</protein>
<evidence type="ECO:0000313" key="2">
    <source>
        <dbReference type="EMBL" id="MEE6310334.1"/>
    </source>
</evidence>
<name>A0ABU7SKV7_9ACTN</name>
<keyword evidence="4" id="KW-1185">Reference proteome</keyword>
<keyword evidence="1" id="KW-0472">Membrane</keyword>
<keyword evidence="1" id="KW-0812">Transmembrane</keyword>
<organism evidence="2 4">
    <name type="scientific">Plantactinospora veratri</name>
    <dbReference type="NCBI Taxonomy" id="1436122"/>
    <lineage>
        <taxon>Bacteria</taxon>
        <taxon>Bacillati</taxon>
        <taxon>Actinomycetota</taxon>
        <taxon>Actinomycetes</taxon>
        <taxon>Micromonosporales</taxon>
        <taxon>Micromonosporaceae</taxon>
        <taxon>Plantactinospora</taxon>
    </lineage>
</organism>
<dbReference type="RefSeq" id="WP_331210557.1">
    <property type="nucleotide sequence ID" value="NZ_JAZGQL010000025.1"/>
</dbReference>
<dbReference type="InterPro" id="IPR023393">
    <property type="entry name" value="START-like_dom_sf"/>
</dbReference>
<keyword evidence="1" id="KW-1133">Transmembrane helix</keyword>
<reference evidence="2 4" key="1">
    <citation type="submission" date="2024-01" db="EMBL/GenBank/DDBJ databases">
        <title>Genome insights into Plantactinospora veratri sp. nov.</title>
        <authorList>
            <person name="Wang L."/>
        </authorList>
    </citation>
    <scope>NUCLEOTIDE SEQUENCE [LARGE SCALE GENOMIC DNA]</scope>
    <source>
        <strain evidence="2 4">NEAU-FHS4</strain>
    </source>
</reference>
<dbReference type="Proteomes" id="UP001339911">
    <property type="component" value="Unassembled WGS sequence"/>
</dbReference>
<dbReference type="Gene3D" id="3.30.530.20">
    <property type="match status" value="1"/>
</dbReference>
<evidence type="ECO:0000313" key="4">
    <source>
        <dbReference type="Proteomes" id="UP001339911"/>
    </source>
</evidence>
<feature type="transmembrane region" description="Helical" evidence="1">
    <location>
        <begin position="6"/>
        <end position="23"/>
    </location>
</feature>